<organism evidence="2 3">
    <name type="scientific">Apiospora phragmitis</name>
    <dbReference type="NCBI Taxonomy" id="2905665"/>
    <lineage>
        <taxon>Eukaryota</taxon>
        <taxon>Fungi</taxon>
        <taxon>Dikarya</taxon>
        <taxon>Ascomycota</taxon>
        <taxon>Pezizomycotina</taxon>
        <taxon>Sordariomycetes</taxon>
        <taxon>Xylariomycetidae</taxon>
        <taxon>Amphisphaeriales</taxon>
        <taxon>Apiosporaceae</taxon>
        <taxon>Apiospora</taxon>
    </lineage>
</organism>
<dbReference type="GeneID" id="92094322"/>
<protein>
    <submittedName>
        <fullName evidence="2">Uncharacterized protein</fullName>
    </submittedName>
</protein>
<dbReference type="EMBL" id="JAQQWL010000011">
    <property type="protein sequence ID" value="KAK8048120.1"/>
    <property type="molecule type" value="Genomic_DNA"/>
</dbReference>
<feature type="compositionally biased region" description="Gly residues" evidence="1">
    <location>
        <begin position="103"/>
        <end position="120"/>
    </location>
</feature>
<evidence type="ECO:0000313" key="2">
    <source>
        <dbReference type="EMBL" id="KAK8048120.1"/>
    </source>
</evidence>
<reference evidence="2 3" key="1">
    <citation type="submission" date="2023-01" db="EMBL/GenBank/DDBJ databases">
        <title>Analysis of 21 Apiospora genomes using comparative genomics revels a genus with tremendous synthesis potential of carbohydrate active enzymes and secondary metabolites.</title>
        <authorList>
            <person name="Sorensen T."/>
        </authorList>
    </citation>
    <scope>NUCLEOTIDE SEQUENCE [LARGE SCALE GENOMIC DNA]</scope>
    <source>
        <strain evidence="2 3">CBS 135458</strain>
    </source>
</reference>
<feature type="compositionally biased region" description="Basic and acidic residues" evidence="1">
    <location>
        <begin position="82"/>
        <end position="98"/>
    </location>
</feature>
<name>A0ABR1TN83_9PEZI</name>
<gene>
    <name evidence="2" type="ORF">PG994_009850</name>
</gene>
<feature type="region of interest" description="Disordered" evidence="1">
    <location>
        <begin position="62"/>
        <end position="127"/>
    </location>
</feature>
<sequence>MLAPPDAEGYDSETGAVTFLPKTMPGVPVAKGRTVVRAPVMPCQPRPARADGKHAPVAVRQHIARGDGDGRPTGETVGPARAGREDARAVGGERHISERAGAQGDGGIAGHGRAPVGGGCTPTAGAE</sequence>
<comment type="caution">
    <text evidence="2">The sequence shown here is derived from an EMBL/GenBank/DDBJ whole genome shotgun (WGS) entry which is preliminary data.</text>
</comment>
<keyword evidence="3" id="KW-1185">Reference proteome</keyword>
<evidence type="ECO:0000313" key="3">
    <source>
        <dbReference type="Proteomes" id="UP001480595"/>
    </source>
</evidence>
<proteinExistence type="predicted"/>
<dbReference type="RefSeq" id="XP_066710369.1">
    <property type="nucleotide sequence ID" value="XM_066861259.1"/>
</dbReference>
<accession>A0ABR1TN83</accession>
<evidence type="ECO:0000256" key="1">
    <source>
        <dbReference type="SAM" id="MobiDB-lite"/>
    </source>
</evidence>
<dbReference type="Proteomes" id="UP001480595">
    <property type="component" value="Unassembled WGS sequence"/>
</dbReference>